<dbReference type="SUPFAM" id="SSF56281">
    <property type="entry name" value="Metallo-hydrolase/oxidoreductase"/>
    <property type="match status" value="1"/>
</dbReference>
<proteinExistence type="predicted"/>
<dbReference type="InterPro" id="IPR001279">
    <property type="entry name" value="Metallo-B-lactamas"/>
</dbReference>
<accession>A0A923LC81</accession>
<evidence type="ECO:0000313" key="3">
    <source>
        <dbReference type="Proteomes" id="UP000649345"/>
    </source>
</evidence>
<dbReference type="Pfam" id="PF00753">
    <property type="entry name" value="Lactamase_B"/>
    <property type="match status" value="1"/>
</dbReference>
<name>A0A923LC81_9FIRM</name>
<dbReference type="AlphaFoldDB" id="A0A923LC81"/>
<feature type="domain" description="Metallo-beta-lactamase" evidence="1">
    <location>
        <begin position="60"/>
        <end position="255"/>
    </location>
</feature>
<dbReference type="InterPro" id="IPR035681">
    <property type="entry name" value="ComA-like_MBL"/>
</dbReference>
<dbReference type="SMART" id="SM00849">
    <property type="entry name" value="Lactamase_B"/>
    <property type="match status" value="1"/>
</dbReference>
<sequence>MRKHATAGGGLRRILSRNLLIIFLSMALSGCMPGGSSGTGNQDWDNAEQKLKVTFFDVGKGDAMLLESAGQAMLIDTGYDDSCRVILDYLEKQQIQRLDALVITHFDKDHVGGADKILDAVQVERVLQPDYDSGSRQSEEYRQALEQQGMTPDRIREKQEFSFGESRCEIWPPEQESYKEPDNDFSLVLRVICGDTAFLFAGDCEEERLTELLEDPEAELAAQVLKVPHHGRKEKNSREFLEAVSPEIAVITCSEEEPPSDKVIKMLQKLRTETYLTSEGTVTCITDGRNILCSQEAE</sequence>
<dbReference type="InterPro" id="IPR036866">
    <property type="entry name" value="RibonucZ/Hydroxyglut_hydro"/>
</dbReference>
<evidence type="ECO:0000259" key="1">
    <source>
        <dbReference type="SMART" id="SM00849"/>
    </source>
</evidence>
<keyword evidence="3" id="KW-1185">Reference proteome</keyword>
<dbReference type="Proteomes" id="UP000649345">
    <property type="component" value="Unassembled WGS sequence"/>
</dbReference>
<dbReference type="PROSITE" id="PS51257">
    <property type="entry name" value="PROKAR_LIPOPROTEIN"/>
    <property type="match status" value="1"/>
</dbReference>
<protein>
    <submittedName>
        <fullName evidence="2">MBL fold metallo-hydrolase</fullName>
    </submittedName>
</protein>
<dbReference type="Gene3D" id="3.60.15.10">
    <property type="entry name" value="Ribonuclease Z/Hydroxyacylglutathione hydrolase-like"/>
    <property type="match status" value="1"/>
</dbReference>
<evidence type="ECO:0000313" key="2">
    <source>
        <dbReference type="EMBL" id="MBC5659623.1"/>
    </source>
</evidence>
<dbReference type="InterPro" id="IPR052159">
    <property type="entry name" value="Competence_DNA_uptake"/>
</dbReference>
<gene>
    <name evidence="2" type="ORF">H8S44_07560</name>
</gene>
<reference evidence="2" key="1">
    <citation type="submission" date="2020-08" db="EMBL/GenBank/DDBJ databases">
        <title>Genome public.</title>
        <authorList>
            <person name="Liu C."/>
            <person name="Sun Q."/>
        </authorList>
    </citation>
    <scope>NUCLEOTIDE SEQUENCE</scope>
    <source>
        <strain evidence="2">NSJ-68</strain>
    </source>
</reference>
<comment type="caution">
    <text evidence="2">The sequence shown here is derived from an EMBL/GenBank/DDBJ whole genome shotgun (WGS) entry which is preliminary data.</text>
</comment>
<dbReference type="PANTHER" id="PTHR30619">
    <property type="entry name" value="DNA INTERNALIZATION/COMPETENCE PROTEIN COMEC/REC2"/>
    <property type="match status" value="1"/>
</dbReference>
<dbReference type="CDD" id="cd07731">
    <property type="entry name" value="ComA-like_MBL-fold"/>
    <property type="match status" value="1"/>
</dbReference>
<dbReference type="EMBL" id="JACOOR010000004">
    <property type="protein sequence ID" value="MBC5659623.1"/>
    <property type="molecule type" value="Genomic_DNA"/>
</dbReference>
<dbReference type="PANTHER" id="PTHR30619:SF1">
    <property type="entry name" value="RECOMBINATION PROTEIN 2"/>
    <property type="match status" value="1"/>
</dbReference>
<dbReference type="RefSeq" id="WP_186871938.1">
    <property type="nucleotide sequence ID" value="NZ_JACOOR010000004.1"/>
</dbReference>
<organism evidence="2 3">
    <name type="scientific">Anaerosacchariphilus hominis</name>
    <dbReference type="NCBI Taxonomy" id="2763017"/>
    <lineage>
        <taxon>Bacteria</taxon>
        <taxon>Bacillati</taxon>
        <taxon>Bacillota</taxon>
        <taxon>Clostridia</taxon>
        <taxon>Lachnospirales</taxon>
        <taxon>Lachnospiraceae</taxon>
        <taxon>Anaerosacchariphilus</taxon>
    </lineage>
</organism>